<evidence type="ECO:0000256" key="3">
    <source>
        <dbReference type="ARBA" id="ARBA00022741"/>
    </source>
</evidence>
<keyword evidence="2 8" id="KW-0436">Ligase</keyword>
<dbReference type="EC" id="3.5.1.2" evidence="8"/>
<feature type="active site" evidence="8">
    <location>
        <position position="198"/>
    </location>
</feature>
<keyword evidence="3 8" id="KW-0547">Nucleotide-binding</keyword>
<dbReference type="PIRSF" id="PIRSF001586">
    <property type="entry name" value="FGAM_synth_I"/>
    <property type="match status" value="1"/>
</dbReference>
<dbReference type="InterPro" id="IPR029062">
    <property type="entry name" value="Class_I_gatase-like"/>
</dbReference>
<keyword evidence="6 8" id="KW-0067">ATP-binding</keyword>
<evidence type="ECO:0000256" key="8">
    <source>
        <dbReference type="HAMAP-Rule" id="MF_00421"/>
    </source>
</evidence>
<reference evidence="9 10" key="1">
    <citation type="submission" date="2023-05" db="EMBL/GenBank/DDBJ databases">
        <title>Lithophilousrod everest ZFBP1038 complete genpme.</title>
        <authorList>
            <person name="Tian M."/>
        </authorList>
    </citation>
    <scope>NUCLEOTIDE SEQUENCE [LARGE SCALE GENOMIC DNA]</scope>
    <source>
        <strain evidence="9 10">ZFBP1038</strain>
    </source>
</reference>
<name>A0ABY8QTR6_9MICO</name>
<dbReference type="HAMAP" id="MF_00421">
    <property type="entry name" value="PurQ"/>
    <property type="match status" value="1"/>
</dbReference>
<comment type="catalytic activity">
    <reaction evidence="8">
        <text>L-glutamine + H2O = L-glutamate + NH4(+)</text>
        <dbReference type="Rhea" id="RHEA:15889"/>
        <dbReference type="ChEBI" id="CHEBI:15377"/>
        <dbReference type="ChEBI" id="CHEBI:28938"/>
        <dbReference type="ChEBI" id="CHEBI:29985"/>
        <dbReference type="ChEBI" id="CHEBI:58359"/>
        <dbReference type="EC" id="3.5.1.2"/>
    </reaction>
</comment>
<dbReference type="EMBL" id="CP090958">
    <property type="protein sequence ID" value="WGW12422.1"/>
    <property type="molecule type" value="Genomic_DNA"/>
</dbReference>
<protein>
    <recommendedName>
        <fullName evidence="8">Phosphoribosylformylglycinamidine synthase subunit PurQ</fullName>
        <shortName evidence="8">FGAM synthase</shortName>
        <ecNumber evidence="8">6.3.5.3</ecNumber>
    </recommendedName>
    <alternativeName>
        <fullName evidence="8">Formylglycinamide ribonucleotide amidotransferase subunit I</fullName>
        <shortName evidence="8">FGAR amidotransferase I</shortName>
        <shortName evidence="8">FGAR-AT I</shortName>
    </alternativeName>
    <alternativeName>
        <fullName evidence="8">Glutaminase PurQ</fullName>
        <ecNumber evidence="8">3.5.1.2</ecNumber>
    </alternativeName>
    <alternativeName>
        <fullName evidence="8">Phosphoribosylformylglycinamidine synthase subunit I</fullName>
    </alternativeName>
</protein>
<keyword evidence="4 8" id="KW-0658">Purine biosynthesis</keyword>
<dbReference type="PROSITE" id="PS51273">
    <property type="entry name" value="GATASE_TYPE_1"/>
    <property type="match status" value="1"/>
</dbReference>
<dbReference type="EC" id="6.3.5.3" evidence="8"/>
<evidence type="ECO:0000313" key="9">
    <source>
        <dbReference type="EMBL" id="WGW12422.1"/>
    </source>
</evidence>
<keyword evidence="7 8" id="KW-0315">Glutamine amidotransferase</keyword>
<evidence type="ECO:0000256" key="1">
    <source>
        <dbReference type="ARBA" id="ARBA00022490"/>
    </source>
</evidence>
<dbReference type="CDD" id="cd01740">
    <property type="entry name" value="GATase1_FGAR_AT"/>
    <property type="match status" value="1"/>
</dbReference>
<dbReference type="Gene3D" id="3.40.50.880">
    <property type="match status" value="1"/>
</dbReference>
<evidence type="ECO:0000256" key="4">
    <source>
        <dbReference type="ARBA" id="ARBA00022755"/>
    </source>
</evidence>
<keyword evidence="1 8" id="KW-0963">Cytoplasm</keyword>
<comment type="subcellular location">
    <subcellularLocation>
        <location evidence="8">Cytoplasm</location>
    </subcellularLocation>
</comment>
<evidence type="ECO:0000313" key="10">
    <source>
        <dbReference type="Proteomes" id="UP001209083"/>
    </source>
</evidence>
<evidence type="ECO:0000256" key="5">
    <source>
        <dbReference type="ARBA" id="ARBA00022801"/>
    </source>
</evidence>
<comment type="catalytic activity">
    <reaction evidence="8">
        <text>N(2)-formyl-N(1)-(5-phospho-beta-D-ribosyl)glycinamide + L-glutamine + ATP + H2O = 2-formamido-N(1)-(5-O-phospho-beta-D-ribosyl)acetamidine + L-glutamate + ADP + phosphate + H(+)</text>
        <dbReference type="Rhea" id="RHEA:17129"/>
        <dbReference type="ChEBI" id="CHEBI:15377"/>
        <dbReference type="ChEBI" id="CHEBI:15378"/>
        <dbReference type="ChEBI" id="CHEBI:29985"/>
        <dbReference type="ChEBI" id="CHEBI:30616"/>
        <dbReference type="ChEBI" id="CHEBI:43474"/>
        <dbReference type="ChEBI" id="CHEBI:58359"/>
        <dbReference type="ChEBI" id="CHEBI:147286"/>
        <dbReference type="ChEBI" id="CHEBI:147287"/>
        <dbReference type="ChEBI" id="CHEBI:456216"/>
        <dbReference type="EC" id="6.3.5.3"/>
    </reaction>
</comment>
<evidence type="ECO:0000256" key="2">
    <source>
        <dbReference type="ARBA" id="ARBA00022598"/>
    </source>
</evidence>
<proteinExistence type="inferred from homology"/>
<dbReference type="PANTHER" id="PTHR47552">
    <property type="entry name" value="PHOSPHORIBOSYLFORMYLGLYCINAMIDINE SYNTHASE SUBUNIT PURQ"/>
    <property type="match status" value="1"/>
</dbReference>
<dbReference type="Proteomes" id="UP001209083">
    <property type="component" value="Chromosome"/>
</dbReference>
<comment type="subunit">
    <text evidence="8">Part of the FGAM synthase complex composed of 1 PurL, 1 PurQ and 2 PurS subunits.</text>
</comment>
<sequence length="235" mass="25271">MSDAPRVGVVTFPGSLDDVDAQRAVRLSDATPVRLWHADDDLQNVDAVILPGGFSYGDYLRCGAIARFTTIMDAVVDAAKGGLPVLGICNGFQVLCEAHLLPGALVRNDHQQFICRDQKLRIENAETAWTRQFSQGEEIIIPLKNGEGGYIADEATLDRLEAEQRVVFRYLDGNPNGSRRDIAGIANEAGNVVGLMPHPEHAVEMGYGPDTAGGTRTGIDGQRIFTSALQALVGV</sequence>
<dbReference type="SMART" id="SM01211">
    <property type="entry name" value="GATase_5"/>
    <property type="match status" value="1"/>
</dbReference>
<comment type="pathway">
    <text evidence="8">Purine metabolism; IMP biosynthesis via de novo pathway; 5-amino-1-(5-phospho-D-ribosyl)imidazole from N(2)-formyl-N(1)-(5-phospho-D-ribosyl)glycinamide: step 1/2.</text>
</comment>
<dbReference type="PANTHER" id="PTHR47552:SF1">
    <property type="entry name" value="PHOSPHORIBOSYLFORMYLGLYCINAMIDINE SYNTHASE SUBUNIT PURQ"/>
    <property type="match status" value="1"/>
</dbReference>
<evidence type="ECO:0000256" key="7">
    <source>
        <dbReference type="ARBA" id="ARBA00022962"/>
    </source>
</evidence>
<dbReference type="Pfam" id="PF13507">
    <property type="entry name" value="GATase_5"/>
    <property type="match status" value="1"/>
</dbReference>
<dbReference type="RefSeq" id="WP_349639222.1">
    <property type="nucleotide sequence ID" value="NZ_CP090958.1"/>
</dbReference>
<feature type="active site" evidence="8">
    <location>
        <position position="200"/>
    </location>
</feature>
<organism evidence="9 10">
    <name type="scientific">Saxibacter everestensis</name>
    <dbReference type="NCBI Taxonomy" id="2909229"/>
    <lineage>
        <taxon>Bacteria</taxon>
        <taxon>Bacillati</taxon>
        <taxon>Actinomycetota</taxon>
        <taxon>Actinomycetes</taxon>
        <taxon>Micrococcales</taxon>
        <taxon>Brevibacteriaceae</taxon>
        <taxon>Saxibacter</taxon>
    </lineage>
</organism>
<evidence type="ECO:0000256" key="6">
    <source>
        <dbReference type="ARBA" id="ARBA00022840"/>
    </source>
</evidence>
<keyword evidence="10" id="KW-1185">Reference proteome</keyword>
<dbReference type="InterPro" id="IPR010075">
    <property type="entry name" value="PRibForGlyAmidine_synth_PurQ"/>
</dbReference>
<keyword evidence="5 8" id="KW-0378">Hydrolase</keyword>
<dbReference type="NCBIfam" id="TIGR01737">
    <property type="entry name" value="FGAM_synth_I"/>
    <property type="match status" value="1"/>
</dbReference>
<dbReference type="SUPFAM" id="SSF52317">
    <property type="entry name" value="Class I glutamine amidotransferase-like"/>
    <property type="match status" value="1"/>
</dbReference>
<feature type="active site" description="Nucleophile" evidence="8">
    <location>
        <position position="89"/>
    </location>
</feature>
<gene>
    <name evidence="8 9" type="primary">purQ</name>
    <name evidence="9" type="ORF">LWF01_01235</name>
</gene>
<comment type="function">
    <text evidence="8">Part of the phosphoribosylformylglycinamidine synthase complex involved in the purines biosynthetic pathway. Catalyzes the ATP-dependent conversion of formylglycinamide ribonucleotide (FGAR) and glutamine to yield formylglycinamidine ribonucleotide (FGAM) and glutamate. The FGAM synthase complex is composed of three subunits. PurQ produces an ammonia molecule by converting glutamine to glutamate. PurL transfers the ammonia molecule to FGAR to form FGAM in an ATP-dependent manner. PurS interacts with PurQ and PurL and is thought to assist in the transfer of the ammonia molecule from PurQ to PurL.</text>
</comment>
<dbReference type="NCBIfam" id="NF002957">
    <property type="entry name" value="PRK03619.1"/>
    <property type="match status" value="1"/>
</dbReference>
<accession>A0ABY8QTR6</accession>